<dbReference type="Proteomes" id="UP001234989">
    <property type="component" value="Chromosome 10"/>
</dbReference>
<evidence type="ECO:0000259" key="3">
    <source>
        <dbReference type="PROSITE" id="PS50158"/>
    </source>
</evidence>
<feature type="region of interest" description="Disordered" evidence="2">
    <location>
        <begin position="95"/>
        <end position="135"/>
    </location>
</feature>
<dbReference type="PROSITE" id="PS50158">
    <property type="entry name" value="ZF_CCHC"/>
    <property type="match status" value="1"/>
</dbReference>
<feature type="compositionally biased region" description="Basic and acidic residues" evidence="2">
    <location>
        <begin position="32"/>
        <end position="44"/>
    </location>
</feature>
<dbReference type="SMART" id="SM00343">
    <property type="entry name" value="ZnF_C2HC"/>
    <property type="match status" value="1"/>
</dbReference>
<dbReference type="EMBL" id="CP133621">
    <property type="protein sequence ID" value="WMV49481.1"/>
    <property type="molecule type" value="Genomic_DNA"/>
</dbReference>
<feature type="compositionally biased region" description="Polar residues" evidence="2">
    <location>
        <begin position="110"/>
        <end position="126"/>
    </location>
</feature>
<evidence type="ECO:0000313" key="4">
    <source>
        <dbReference type="EMBL" id="WMV49481.1"/>
    </source>
</evidence>
<evidence type="ECO:0000256" key="1">
    <source>
        <dbReference type="PROSITE-ProRule" id="PRU00047"/>
    </source>
</evidence>
<reference evidence="4" key="1">
    <citation type="submission" date="2023-08" db="EMBL/GenBank/DDBJ databases">
        <title>A de novo genome assembly of Solanum verrucosum Schlechtendal, a Mexican diploid species geographically isolated from the other diploid A-genome species in potato relatives.</title>
        <authorList>
            <person name="Hosaka K."/>
        </authorList>
    </citation>
    <scope>NUCLEOTIDE SEQUENCE</scope>
    <source>
        <tissue evidence="4">Young leaves</tissue>
    </source>
</reference>
<feature type="region of interest" description="Disordered" evidence="2">
    <location>
        <begin position="26"/>
        <end position="83"/>
    </location>
</feature>
<keyword evidence="1" id="KW-0862">Zinc</keyword>
<keyword evidence="1" id="KW-0479">Metal-binding</keyword>
<organism evidence="4 5">
    <name type="scientific">Solanum verrucosum</name>
    <dbReference type="NCBI Taxonomy" id="315347"/>
    <lineage>
        <taxon>Eukaryota</taxon>
        <taxon>Viridiplantae</taxon>
        <taxon>Streptophyta</taxon>
        <taxon>Embryophyta</taxon>
        <taxon>Tracheophyta</taxon>
        <taxon>Spermatophyta</taxon>
        <taxon>Magnoliopsida</taxon>
        <taxon>eudicotyledons</taxon>
        <taxon>Gunneridae</taxon>
        <taxon>Pentapetalae</taxon>
        <taxon>asterids</taxon>
        <taxon>lamiids</taxon>
        <taxon>Solanales</taxon>
        <taxon>Solanaceae</taxon>
        <taxon>Solanoideae</taxon>
        <taxon>Solaneae</taxon>
        <taxon>Solanum</taxon>
    </lineage>
</organism>
<feature type="compositionally biased region" description="Low complexity" evidence="2">
    <location>
        <begin position="71"/>
        <end position="82"/>
    </location>
</feature>
<sequence>MQEEKRGEREKFIVLEGLACGFRQGLIPTEKNQLKDREELENKRANTSGNKFGQQKSNANRSSFQHKQEGPSPSSSSASAPSNKWVCQDASTSCFKCGQNGHFMRECPKSRQSNRSGANRTQSSSVAPPDLAASR</sequence>
<proteinExistence type="predicted"/>
<dbReference type="GO" id="GO:0003676">
    <property type="term" value="F:nucleic acid binding"/>
    <property type="evidence" value="ECO:0007669"/>
    <property type="project" value="InterPro"/>
</dbReference>
<protein>
    <recommendedName>
        <fullName evidence="3">CCHC-type domain-containing protein</fullName>
    </recommendedName>
</protein>
<evidence type="ECO:0000256" key="2">
    <source>
        <dbReference type="SAM" id="MobiDB-lite"/>
    </source>
</evidence>
<dbReference type="InterPro" id="IPR001878">
    <property type="entry name" value="Znf_CCHC"/>
</dbReference>
<dbReference type="InterPro" id="IPR036875">
    <property type="entry name" value="Znf_CCHC_sf"/>
</dbReference>
<dbReference type="GO" id="GO:0008270">
    <property type="term" value="F:zinc ion binding"/>
    <property type="evidence" value="ECO:0007669"/>
    <property type="project" value="UniProtKB-KW"/>
</dbReference>
<dbReference type="SUPFAM" id="SSF57756">
    <property type="entry name" value="Retrovirus zinc finger-like domains"/>
    <property type="match status" value="1"/>
</dbReference>
<gene>
    <name evidence="4" type="ORF">MTR67_042866</name>
</gene>
<keyword evidence="5" id="KW-1185">Reference proteome</keyword>
<keyword evidence="1" id="KW-0863">Zinc-finger</keyword>
<evidence type="ECO:0000313" key="5">
    <source>
        <dbReference type="Proteomes" id="UP001234989"/>
    </source>
</evidence>
<feature type="domain" description="CCHC-type" evidence="3">
    <location>
        <begin position="94"/>
        <end position="109"/>
    </location>
</feature>
<dbReference type="Pfam" id="PF00098">
    <property type="entry name" value="zf-CCHC"/>
    <property type="match status" value="1"/>
</dbReference>
<accession>A0AAF0UQV7</accession>
<dbReference type="AlphaFoldDB" id="A0AAF0UQV7"/>
<name>A0AAF0UQV7_SOLVR</name>
<dbReference type="Gene3D" id="4.10.60.10">
    <property type="entry name" value="Zinc finger, CCHC-type"/>
    <property type="match status" value="1"/>
</dbReference>
<feature type="compositionally biased region" description="Polar residues" evidence="2">
    <location>
        <begin position="45"/>
        <end position="65"/>
    </location>
</feature>